<evidence type="ECO:0008006" key="3">
    <source>
        <dbReference type="Google" id="ProtNLM"/>
    </source>
</evidence>
<evidence type="ECO:0000313" key="2">
    <source>
        <dbReference type="Proteomes" id="UP001460072"/>
    </source>
</evidence>
<protein>
    <recommendedName>
        <fullName evidence="3">Lipoprotein</fullName>
    </recommendedName>
</protein>
<dbReference type="Proteomes" id="UP001460072">
    <property type="component" value="Unassembled WGS sequence"/>
</dbReference>
<keyword evidence="2" id="KW-1185">Reference proteome</keyword>
<evidence type="ECO:0000313" key="1">
    <source>
        <dbReference type="EMBL" id="MEM0544054.1"/>
    </source>
</evidence>
<reference evidence="1 2" key="1">
    <citation type="submission" date="2024-03" db="EMBL/GenBank/DDBJ databases">
        <title>Two novel species of the genus Flavobacterium exhibiting potentially degradation of complex polysaccharides.</title>
        <authorList>
            <person name="Lian X."/>
        </authorList>
    </citation>
    <scope>NUCLEOTIDE SEQUENCE [LARGE SCALE GENOMIC DNA]</scope>
    <source>
        <strain evidence="2">j3</strain>
    </source>
</reference>
<accession>A0ABU9NAX3</accession>
<dbReference type="EMBL" id="JBCGDO010000053">
    <property type="protein sequence ID" value="MEM0544054.1"/>
    <property type="molecule type" value="Genomic_DNA"/>
</dbReference>
<dbReference type="RefSeq" id="WP_342697218.1">
    <property type="nucleotide sequence ID" value="NZ_JBCGDO010000053.1"/>
</dbReference>
<name>A0ABU9NAX3_9FLAO</name>
<proteinExistence type="predicted"/>
<sequence>MNKYILLTILIPFLNILNGCSSFKEKLIRIGDKNSAINNAIIDFSNTSKLYKKDNVFIVSVKNIGDNIIGISIGKSNMKILLKEETKIGTKGFIPSRYIEIDNKLFYWWDNEIPLTQDALDIFFKFKLTQSDENGTVLMADYTIDEREKSVHYFFCKNKLTKYKKVITNKGIGYYNAPNLDCGSQ</sequence>
<gene>
    <name evidence="1" type="ORF">WFZ85_15795</name>
</gene>
<organism evidence="1 2">
    <name type="scientific">Flavobacterium aureirubrum</name>
    <dbReference type="NCBI Taxonomy" id="3133147"/>
    <lineage>
        <taxon>Bacteria</taxon>
        <taxon>Pseudomonadati</taxon>
        <taxon>Bacteroidota</taxon>
        <taxon>Flavobacteriia</taxon>
        <taxon>Flavobacteriales</taxon>
        <taxon>Flavobacteriaceae</taxon>
        <taxon>Flavobacterium</taxon>
    </lineage>
</organism>
<comment type="caution">
    <text evidence="1">The sequence shown here is derived from an EMBL/GenBank/DDBJ whole genome shotgun (WGS) entry which is preliminary data.</text>
</comment>